<reference evidence="1" key="1">
    <citation type="journal article" date="2014" name="Front. Microbiol.">
        <title>High frequency of phylogenetically diverse reductive dehalogenase-homologous genes in deep subseafloor sedimentary metagenomes.</title>
        <authorList>
            <person name="Kawai M."/>
            <person name="Futagami T."/>
            <person name="Toyoda A."/>
            <person name="Takaki Y."/>
            <person name="Nishi S."/>
            <person name="Hori S."/>
            <person name="Arai W."/>
            <person name="Tsubouchi T."/>
            <person name="Morono Y."/>
            <person name="Uchiyama I."/>
            <person name="Ito T."/>
            <person name="Fujiyama A."/>
            <person name="Inagaki F."/>
            <person name="Takami H."/>
        </authorList>
    </citation>
    <scope>NUCLEOTIDE SEQUENCE</scope>
    <source>
        <strain evidence="1">Expedition CK06-06</strain>
    </source>
</reference>
<gene>
    <name evidence="1" type="ORF">S01H4_58452</name>
</gene>
<accession>X1D2I5</accession>
<feature type="non-terminal residue" evidence="1">
    <location>
        <position position="44"/>
    </location>
</feature>
<evidence type="ECO:0000313" key="1">
    <source>
        <dbReference type="EMBL" id="GAH14956.1"/>
    </source>
</evidence>
<organism evidence="1">
    <name type="scientific">marine sediment metagenome</name>
    <dbReference type="NCBI Taxonomy" id="412755"/>
    <lineage>
        <taxon>unclassified sequences</taxon>
        <taxon>metagenomes</taxon>
        <taxon>ecological metagenomes</taxon>
    </lineage>
</organism>
<dbReference type="AlphaFoldDB" id="X1D2I5"/>
<sequence>MVNSVVAVVTYANLIPASDVPLPELVNSLFLIIRYAFEFMTSLG</sequence>
<dbReference type="EMBL" id="BART01034143">
    <property type="protein sequence ID" value="GAH14956.1"/>
    <property type="molecule type" value="Genomic_DNA"/>
</dbReference>
<comment type="caution">
    <text evidence="1">The sequence shown here is derived from an EMBL/GenBank/DDBJ whole genome shotgun (WGS) entry which is preliminary data.</text>
</comment>
<name>X1D2I5_9ZZZZ</name>
<proteinExistence type="predicted"/>
<protein>
    <submittedName>
        <fullName evidence="1">Uncharacterized protein</fullName>
    </submittedName>
</protein>